<evidence type="ECO:0000313" key="8">
    <source>
        <dbReference type="Proteomes" id="UP000025061"/>
    </source>
</evidence>
<dbReference type="Pfam" id="PF17762">
    <property type="entry name" value="HTH_ParB"/>
    <property type="match status" value="1"/>
</dbReference>
<gene>
    <name evidence="7" type="ORF">HHI_08428</name>
</gene>
<dbReference type="InterPro" id="IPR003115">
    <property type="entry name" value="ParB_N"/>
</dbReference>
<evidence type="ECO:0000313" key="7">
    <source>
        <dbReference type="EMBL" id="KCZ94806.1"/>
    </source>
</evidence>
<dbReference type="PANTHER" id="PTHR33375">
    <property type="entry name" value="CHROMOSOME-PARTITIONING PROTEIN PARB-RELATED"/>
    <property type="match status" value="1"/>
</dbReference>
<dbReference type="PATRIC" id="fig|1280951.3.peg.1701"/>
<dbReference type="CDD" id="cd16393">
    <property type="entry name" value="SPO0J_N"/>
    <property type="match status" value="1"/>
</dbReference>
<dbReference type="InterPro" id="IPR041468">
    <property type="entry name" value="HTH_ParB/Spo0J"/>
</dbReference>
<dbReference type="Proteomes" id="UP000025061">
    <property type="component" value="Unassembled WGS sequence"/>
</dbReference>
<comment type="caution">
    <text evidence="7">The sequence shown here is derived from an EMBL/GenBank/DDBJ whole genome shotgun (WGS) entry which is preliminary data.</text>
</comment>
<proteinExistence type="inferred from homology"/>
<evidence type="ECO:0000256" key="3">
    <source>
        <dbReference type="ARBA" id="ARBA00023125"/>
    </source>
</evidence>
<dbReference type="GO" id="GO:0045881">
    <property type="term" value="P:positive regulation of sporulation resulting in formation of a cellular spore"/>
    <property type="evidence" value="ECO:0007669"/>
    <property type="project" value="TreeGrafter"/>
</dbReference>
<sequence length="321" mass="34981">MSDPAEDNRGRPSRLGRGLSALIGEVEAMNVRPAAQTSPSGEAGAASGATSSGGTNEIAIDLIRRNPAQPRRTFTEENLRELADSLKAKGVLQAILVRPDPKEAGKYQIIAGERRWRAARMAGLSTIPAVIRNVDELELLEIGIIENVQRSDLNPIEEAEAYDALMKRFGRTQESLASSVGKSRAHITNTLRLLQLPESARVHVREGRISAGHARAALGAPDPEALIELAVGKGLSVREVEARAREAKDTRPIETKSMDSLTPAAKDINTEALEADISRTLGLEVDIRHSRNGGEIRIKYRDLEQLDEVCRRLTAKRRTAE</sequence>
<dbReference type="SUPFAM" id="SSF109709">
    <property type="entry name" value="KorB DNA-binding domain-like"/>
    <property type="match status" value="1"/>
</dbReference>
<comment type="function">
    <text evidence="4">Involved in chromosome partition. Localize to both poles of the predivisional cell following completion of DNA replication. Binds to the DNA origin of replication.</text>
</comment>
<keyword evidence="8" id="KW-1185">Reference proteome</keyword>
<dbReference type="OrthoDB" id="9802051at2"/>
<evidence type="ECO:0000259" key="6">
    <source>
        <dbReference type="SMART" id="SM00470"/>
    </source>
</evidence>
<dbReference type="AlphaFoldDB" id="A0A059FWC9"/>
<dbReference type="Pfam" id="PF23552">
    <property type="entry name" value="ParB_C"/>
    <property type="match status" value="1"/>
</dbReference>
<evidence type="ECO:0000256" key="1">
    <source>
        <dbReference type="ARBA" id="ARBA00006295"/>
    </source>
</evidence>
<feature type="region of interest" description="Disordered" evidence="5">
    <location>
        <begin position="33"/>
        <end position="53"/>
    </location>
</feature>
<dbReference type="EMBL" id="ARYI01000006">
    <property type="protein sequence ID" value="KCZ94806.1"/>
    <property type="molecule type" value="Genomic_DNA"/>
</dbReference>
<feature type="compositionally biased region" description="Low complexity" evidence="5">
    <location>
        <begin position="37"/>
        <end position="53"/>
    </location>
</feature>
<dbReference type="GO" id="GO:0007059">
    <property type="term" value="P:chromosome segregation"/>
    <property type="evidence" value="ECO:0007669"/>
    <property type="project" value="UniProtKB-KW"/>
</dbReference>
<reference evidence="7 8" key="1">
    <citation type="submission" date="2013-04" db="EMBL/GenBank/DDBJ databases">
        <title>Hyphomonas hirschiana VP5 Genome Sequencing.</title>
        <authorList>
            <person name="Lai Q."/>
            <person name="Shao Z."/>
        </authorList>
    </citation>
    <scope>NUCLEOTIDE SEQUENCE [LARGE SCALE GENOMIC DNA]</scope>
    <source>
        <strain evidence="7 8">VP5</strain>
    </source>
</reference>
<dbReference type="SMART" id="SM00470">
    <property type="entry name" value="ParB"/>
    <property type="match status" value="1"/>
</dbReference>
<dbReference type="InterPro" id="IPR050336">
    <property type="entry name" value="Chromosome_partition/occlusion"/>
</dbReference>
<evidence type="ECO:0000256" key="4">
    <source>
        <dbReference type="ARBA" id="ARBA00025472"/>
    </source>
</evidence>
<keyword evidence="2" id="KW-0159">Chromosome partition</keyword>
<dbReference type="PANTHER" id="PTHR33375:SF1">
    <property type="entry name" value="CHROMOSOME-PARTITIONING PROTEIN PARB-RELATED"/>
    <property type="match status" value="1"/>
</dbReference>
<dbReference type="GO" id="GO:0005694">
    <property type="term" value="C:chromosome"/>
    <property type="evidence" value="ECO:0007669"/>
    <property type="project" value="TreeGrafter"/>
</dbReference>
<dbReference type="InterPro" id="IPR036086">
    <property type="entry name" value="ParB/Sulfiredoxin_sf"/>
</dbReference>
<evidence type="ECO:0000256" key="2">
    <source>
        <dbReference type="ARBA" id="ARBA00022829"/>
    </source>
</evidence>
<dbReference type="GO" id="GO:0003677">
    <property type="term" value="F:DNA binding"/>
    <property type="evidence" value="ECO:0007669"/>
    <property type="project" value="UniProtKB-KW"/>
</dbReference>
<dbReference type="Gene3D" id="1.10.10.2830">
    <property type="match status" value="1"/>
</dbReference>
<dbReference type="Pfam" id="PF02195">
    <property type="entry name" value="ParB_N"/>
    <property type="match status" value="1"/>
</dbReference>
<dbReference type="Gene3D" id="3.90.1530.30">
    <property type="match status" value="1"/>
</dbReference>
<dbReference type="FunFam" id="1.10.10.2830:FF:000001">
    <property type="entry name" value="Chromosome partitioning protein ParB"/>
    <property type="match status" value="1"/>
</dbReference>
<keyword evidence="3" id="KW-0238">DNA-binding</keyword>
<comment type="similarity">
    <text evidence="1">Belongs to the ParB family.</text>
</comment>
<protein>
    <submittedName>
        <fullName evidence="7">Chromosome partitioning protein ParB</fullName>
    </submittedName>
</protein>
<accession>A0A059FWC9</accession>
<organism evidence="7 8">
    <name type="scientific">Hyphomonas hirschiana VP5</name>
    <dbReference type="NCBI Taxonomy" id="1280951"/>
    <lineage>
        <taxon>Bacteria</taxon>
        <taxon>Pseudomonadati</taxon>
        <taxon>Pseudomonadota</taxon>
        <taxon>Alphaproteobacteria</taxon>
        <taxon>Hyphomonadales</taxon>
        <taxon>Hyphomonadaceae</taxon>
        <taxon>Hyphomonas</taxon>
    </lineage>
</organism>
<dbReference type="SUPFAM" id="SSF110849">
    <property type="entry name" value="ParB/Sulfiredoxin"/>
    <property type="match status" value="1"/>
</dbReference>
<feature type="domain" description="ParB-like N-terminal" evidence="6">
    <location>
        <begin position="56"/>
        <end position="148"/>
    </location>
</feature>
<evidence type="ECO:0000256" key="5">
    <source>
        <dbReference type="SAM" id="MobiDB-lite"/>
    </source>
</evidence>
<dbReference type="FunFam" id="3.90.1530.30:FF:000001">
    <property type="entry name" value="Chromosome partitioning protein ParB"/>
    <property type="match status" value="1"/>
</dbReference>
<dbReference type="InterPro" id="IPR057240">
    <property type="entry name" value="ParB_dimer_C"/>
</dbReference>
<dbReference type="RefSeq" id="WP_011648525.1">
    <property type="nucleotide sequence ID" value="NZ_ARYI01000006.1"/>
</dbReference>
<dbReference type="NCBIfam" id="TIGR00180">
    <property type="entry name" value="parB_part"/>
    <property type="match status" value="1"/>
</dbReference>
<dbReference type="InterPro" id="IPR004437">
    <property type="entry name" value="ParB/RepB/Spo0J"/>
</dbReference>
<name>A0A059FWC9_9PROT</name>